<comment type="function">
    <text evidence="7">Cell signaling peptide that may regulate plant stress, growth, and development. Mediates a rapid alkalinization of extracellular space by mediating a transient increase in the cytoplasmic Ca(2+) concentration leading to a calcium-dependent signaling events through a cell surface receptor and a concomitant activation of some intracellular mitogen-activated protein kinases.</text>
</comment>
<feature type="region of interest" description="Disordered" evidence="8">
    <location>
        <begin position="65"/>
        <end position="85"/>
    </location>
</feature>
<accession>A0ABM1QA47</accession>
<protein>
    <submittedName>
        <fullName evidence="11">Protein RALF-like 9</fullName>
    </submittedName>
</protein>
<gene>
    <name evidence="11" type="primary">LOC109125691</name>
</gene>
<keyword evidence="3" id="KW-0964">Secreted</keyword>
<sequence>MGMSKSVMVIVSLVLVVFLALAATKTEAAVRKYIDYGVFKNDEINCDKAHKANCKKKEVKNPYTRGCQKSHRCRPEELSDPDPKL</sequence>
<feature type="signal peptide" evidence="9">
    <location>
        <begin position="1"/>
        <end position="28"/>
    </location>
</feature>
<keyword evidence="5 9" id="KW-0732">Signal</keyword>
<comment type="subcellular location">
    <subcellularLocation>
        <location evidence="1">Secreted</location>
    </subcellularLocation>
</comment>
<evidence type="ECO:0000313" key="10">
    <source>
        <dbReference type="Proteomes" id="UP000694864"/>
    </source>
</evidence>
<name>A0ABM1QA47_CAMSA</name>
<evidence type="ECO:0000256" key="1">
    <source>
        <dbReference type="ARBA" id="ARBA00004613"/>
    </source>
</evidence>
<feature type="chain" id="PRO_5046847483" evidence="9">
    <location>
        <begin position="29"/>
        <end position="85"/>
    </location>
</feature>
<evidence type="ECO:0000256" key="6">
    <source>
        <dbReference type="ARBA" id="ARBA00023157"/>
    </source>
</evidence>
<reference evidence="11" key="2">
    <citation type="submission" date="2025-08" db="UniProtKB">
        <authorList>
            <consortium name="RefSeq"/>
        </authorList>
    </citation>
    <scope>IDENTIFICATION</scope>
    <source>
        <tissue evidence="11">Leaf</tissue>
    </source>
</reference>
<dbReference type="RefSeq" id="XP_019083635.1">
    <property type="nucleotide sequence ID" value="XM_019228090.1"/>
</dbReference>
<dbReference type="PANTHER" id="PTHR34270:SF12">
    <property type="entry name" value="PROTEIN RALF-LIKE 15-RELATED"/>
    <property type="match status" value="1"/>
</dbReference>
<evidence type="ECO:0000256" key="7">
    <source>
        <dbReference type="ARBA" id="ARBA00037228"/>
    </source>
</evidence>
<dbReference type="InterPro" id="IPR008801">
    <property type="entry name" value="RALF"/>
</dbReference>
<evidence type="ECO:0000256" key="2">
    <source>
        <dbReference type="ARBA" id="ARBA00009178"/>
    </source>
</evidence>
<keyword evidence="10" id="KW-1185">Reference proteome</keyword>
<dbReference type="Pfam" id="PF05498">
    <property type="entry name" value="RALF"/>
    <property type="match status" value="1"/>
</dbReference>
<comment type="similarity">
    <text evidence="2">Belongs to the plant rapid alkalinization factor (RALF) family.</text>
</comment>
<evidence type="ECO:0000313" key="11">
    <source>
        <dbReference type="RefSeq" id="XP_019083635.1"/>
    </source>
</evidence>
<feature type="compositionally biased region" description="Basic and acidic residues" evidence="8">
    <location>
        <begin position="73"/>
        <end position="85"/>
    </location>
</feature>
<dbReference type="PANTHER" id="PTHR34270">
    <property type="entry name" value="PROTEIN RALF-LIKE 15-RELATED"/>
    <property type="match status" value="1"/>
</dbReference>
<evidence type="ECO:0000256" key="5">
    <source>
        <dbReference type="ARBA" id="ARBA00022729"/>
    </source>
</evidence>
<proteinExistence type="inferred from homology"/>
<keyword evidence="6" id="KW-1015">Disulfide bond</keyword>
<evidence type="ECO:0000256" key="9">
    <source>
        <dbReference type="SAM" id="SignalP"/>
    </source>
</evidence>
<reference evidence="10" key="1">
    <citation type="journal article" date="2014" name="Nat. Commun.">
        <title>The emerging biofuel crop Camelina sativa retains a highly undifferentiated hexaploid genome structure.</title>
        <authorList>
            <person name="Kagale S."/>
            <person name="Koh C."/>
            <person name="Nixon J."/>
            <person name="Bollina V."/>
            <person name="Clarke W.E."/>
            <person name="Tuteja R."/>
            <person name="Spillane C."/>
            <person name="Robinson S.J."/>
            <person name="Links M.G."/>
            <person name="Clarke C."/>
            <person name="Higgins E.E."/>
            <person name="Huebert T."/>
            <person name="Sharpe A.G."/>
            <person name="Parkin I.A."/>
        </authorList>
    </citation>
    <scope>NUCLEOTIDE SEQUENCE [LARGE SCALE GENOMIC DNA]</scope>
    <source>
        <strain evidence="10">cv. DH55</strain>
    </source>
</reference>
<evidence type="ECO:0000256" key="3">
    <source>
        <dbReference type="ARBA" id="ARBA00022525"/>
    </source>
</evidence>
<keyword evidence="4" id="KW-0372">Hormone</keyword>
<organism evidence="10 11">
    <name type="scientific">Camelina sativa</name>
    <name type="common">False flax</name>
    <name type="synonym">Myagrum sativum</name>
    <dbReference type="NCBI Taxonomy" id="90675"/>
    <lineage>
        <taxon>Eukaryota</taxon>
        <taxon>Viridiplantae</taxon>
        <taxon>Streptophyta</taxon>
        <taxon>Embryophyta</taxon>
        <taxon>Tracheophyta</taxon>
        <taxon>Spermatophyta</taxon>
        <taxon>Magnoliopsida</taxon>
        <taxon>eudicotyledons</taxon>
        <taxon>Gunneridae</taxon>
        <taxon>Pentapetalae</taxon>
        <taxon>rosids</taxon>
        <taxon>malvids</taxon>
        <taxon>Brassicales</taxon>
        <taxon>Brassicaceae</taxon>
        <taxon>Camelineae</taxon>
        <taxon>Camelina</taxon>
    </lineage>
</organism>
<dbReference type="GeneID" id="109125691"/>
<evidence type="ECO:0000256" key="8">
    <source>
        <dbReference type="SAM" id="MobiDB-lite"/>
    </source>
</evidence>
<evidence type="ECO:0000256" key="4">
    <source>
        <dbReference type="ARBA" id="ARBA00022702"/>
    </source>
</evidence>
<dbReference type="Proteomes" id="UP000694864">
    <property type="component" value="Chromosome 7"/>
</dbReference>